<comment type="caution">
    <text evidence="2">The sequence shown here is derived from an EMBL/GenBank/DDBJ whole genome shotgun (WGS) entry which is preliminary data.</text>
</comment>
<feature type="transmembrane region" description="Helical" evidence="1">
    <location>
        <begin position="37"/>
        <end position="59"/>
    </location>
</feature>
<dbReference type="OrthoDB" id="9182603at2"/>
<keyword evidence="1" id="KW-0472">Membrane</keyword>
<accession>A0A2R5FDL3</accession>
<organism evidence="2 3">
    <name type="scientific">Novimethylophilus kurashikiensis</name>
    <dbReference type="NCBI Taxonomy" id="1825523"/>
    <lineage>
        <taxon>Bacteria</taxon>
        <taxon>Pseudomonadati</taxon>
        <taxon>Pseudomonadota</taxon>
        <taxon>Betaproteobacteria</taxon>
        <taxon>Nitrosomonadales</taxon>
        <taxon>Methylophilaceae</taxon>
        <taxon>Novimethylophilus</taxon>
    </lineage>
</organism>
<dbReference type="Proteomes" id="UP000245081">
    <property type="component" value="Unassembled WGS sequence"/>
</dbReference>
<keyword evidence="1" id="KW-0812">Transmembrane</keyword>
<name>A0A2R5FDL3_9PROT</name>
<dbReference type="AlphaFoldDB" id="A0A2R5FDL3"/>
<keyword evidence="3" id="KW-1185">Reference proteome</keyword>
<evidence type="ECO:0000313" key="3">
    <source>
        <dbReference type="Proteomes" id="UP000245081"/>
    </source>
</evidence>
<keyword evidence="1" id="KW-1133">Transmembrane helix</keyword>
<feature type="transmembrane region" description="Helical" evidence="1">
    <location>
        <begin position="178"/>
        <end position="198"/>
    </location>
</feature>
<gene>
    <name evidence="2" type="ORF">NMK_2243</name>
</gene>
<protein>
    <submittedName>
        <fullName evidence="2">Acetolactate synthase</fullName>
    </submittedName>
</protein>
<dbReference type="EMBL" id="BDOQ01000009">
    <property type="protein sequence ID" value="GBG14644.1"/>
    <property type="molecule type" value="Genomic_DNA"/>
</dbReference>
<evidence type="ECO:0000256" key="1">
    <source>
        <dbReference type="SAM" id="Phobius"/>
    </source>
</evidence>
<sequence>MNKKNSEKAQLILAFLILFAITFIVMEPASLDYGNRALAFSTVAGLFAAFGSKTVADYLKSRSILIKERDDNAQRRRDETIATDFENIEVGDLKGQLDEIKGLISSIGKNELKEISDQLRASLVEGAANDLVVELKQRIDSDEQSRRFRISVNTTFNESVDRLSNEVEMLRARANTNLIIGCFIALFGAAILAIVLFFSESKFSDLSALALHMFPRLSVVVLIEVFAYFFLAMYRSNLSEIRYYQNEITNTEMKKVATLLAVRSSSTESISTELASTDRNGILKNDQTTQELERLKIEGASTKSAIDLFARLLKK</sequence>
<feature type="transmembrane region" description="Helical" evidence="1">
    <location>
        <begin position="213"/>
        <end position="234"/>
    </location>
</feature>
<reference evidence="2 3" key="1">
    <citation type="journal article" date="2018" name="Environ. Microbiol.">
        <title>Isolation and genomic characterization of Novimethylophilus kurashikiensis gen. nov. sp. nov., a new lanthanide-dependent methylotrophic species of Methylophilaceae.</title>
        <authorList>
            <person name="Lv H."/>
            <person name="Sahin N."/>
            <person name="Tani A."/>
        </authorList>
    </citation>
    <scope>NUCLEOTIDE SEQUENCE [LARGE SCALE GENOMIC DNA]</scope>
    <source>
        <strain evidence="2 3">La2-4</strain>
    </source>
</reference>
<evidence type="ECO:0000313" key="2">
    <source>
        <dbReference type="EMBL" id="GBG14644.1"/>
    </source>
</evidence>
<proteinExistence type="predicted"/>
<dbReference type="RefSeq" id="WP_109015832.1">
    <property type="nucleotide sequence ID" value="NZ_BDOQ01000009.1"/>
</dbReference>
<feature type="transmembrane region" description="Helical" evidence="1">
    <location>
        <begin position="12"/>
        <end position="31"/>
    </location>
</feature>